<dbReference type="InterPro" id="IPR005532">
    <property type="entry name" value="SUMF_dom"/>
</dbReference>
<dbReference type="EMBL" id="AP021879">
    <property type="protein sequence ID" value="BBO92879.1"/>
    <property type="molecule type" value="Genomic_DNA"/>
</dbReference>
<evidence type="ECO:0000313" key="3">
    <source>
        <dbReference type="EMBL" id="BBO92879.1"/>
    </source>
</evidence>
<evidence type="ECO:0000259" key="2">
    <source>
        <dbReference type="Pfam" id="PF03781"/>
    </source>
</evidence>
<dbReference type="InterPro" id="IPR016187">
    <property type="entry name" value="CTDL_fold"/>
</dbReference>
<dbReference type="InterPro" id="IPR042095">
    <property type="entry name" value="SUMF_sf"/>
</dbReference>
<dbReference type="PANTHER" id="PTHR23150">
    <property type="entry name" value="SULFATASE MODIFYING FACTOR 1, 2"/>
    <property type="match status" value="1"/>
</dbReference>
<evidence type="ECO:0000256" key="1">
    <source>
        <dbReference type="SAM" id="Phobius"/>
    </source>
</evidence>
<dbReference type="PANTHER" id="PTHR23150:SF19">
    <property type="entry name" value="FORMYLGLYCINE-GENERATING ENZYME"/>
    <property type="match status" value="1"/>
</dbReference>
<dbReference type="RefSeq" id="WP_155313567.1">
    <property type="nucleotide sequence ID" value="NZ_AP021879.1"/>
</dbReference>
<dbReference type="GO" id="GO:0120147">
    <property type="term" value="F:formylglycine-generating oxidase activity"/>
    <property type="evidence" value="ECO:0007669"/>
    <property type="project" value="TreeGrafter"/>
</dbReference>
<keyword evidence="1" id="KW-1133">Transmembrane helix</keyword>
<sequence>MNELNKKLKSLMNKNNIIPMGALVAIVFIILTFLFWENYRKNHRAQIISMKYPNVSSVSHENLSSTKWIENKTGIDFVWIPSAPFDGDRGESKKNDINELYIMSHEVTIKQFRFFINYTNYKTTAEVKGWSLLYDKSKGKWVKKKEVTWKSPGFESDESHPVVHVSYHDACSMAKWLSNIYSASCLFRLPTEAEWTNVCCSGFENIPDFSKDNICDYANVHDFRSLQDNGLSFPNFNCDDGFPLTAPIKSFKPNLFGIYDMIGNVWEWTLDDYSKYILYPISSVKNPLVTSSVNSQSVLRGGGWPSTPKGASCDYRLHREKDRTNCDLGFRLVMIPLTEFPVVPVK</sequence>
<gene>
    <name evidence="3" type="ORF">DSCOOX_60590</name>
</gene>
<dbReference type="Gene3D" id="3.90.1580.10">
    <property type="entry name" value="paralog of FGE (formylglycine-generating enzyme)"/>
    <property type="match status" value="1"/>
</dbReference>
<keyword evidence="1" id="KW-0812">Transmembrane</keyword>
<keyword evidence="4" id="KW-1185">Reference proteome</keyword>
<feature type="transmembrane region" description="Helical" evidence="1">
    <location>
        <begin position="17"/>
        <end position="36"/>
    </location>
</feature>
<reference evidence="3 4" key="1">
    <citation type="submission" date="2019-11" db="EMBL/GenBank/DDBJ databases">
        <title>Comparative genomics of hydrocarbon-degrading Desulfosarcina strains.</title>
        <authorList>
            <person name="Watanabe M."/>
            <person name="Kojima H."/>
            <person name="Fukui M."/>
        </authorList>
    </citation>
    <scope>NUCLEOTIDE SEQUENCE [LARGE SCALE GENOMIC DNA]</scope>
    <source>
        <strain evidence="4">oXyS1</strain>
    </source>
</reference>
<dbReference type="InterPro" id="IPR051043">
    <property type="entry name" value="Sulfatase_Mod_Factor_Kinase"/>
</dbReference>
<name>A0A5K8AK58_9BACT</name>
<accession>A0A5K8AK58</accession>
<dbReference type="Pfam" id="PF03781">
    <property type="entry name" value="FGE-sulfatase"/>
    <property type="match status" value="1"/>
</dbReference>
<evidence type="ECO:0000313" key="4">
    <source>
        <dbReference type="Proteomes" id="UP000422108"/>
    </source>
</evidence>
<dbReference type="SUPFAM" id="SSF56436">
    <property type="entry name" value="C-type lectin-like"/>
    <property type="match status" value="1"/>
</dbReference>
<dbReference type="AlphaFoldDB" id="A0A5K8AK58"/>
<protein>
    <recommendedName>
        <fullName evidence="2">Sulfatase-modifying factor enzyme-like domain-containing protein</fullName>
    </recommendedName>
</protein>
<proteinExistence type="predicted"/>
<keyword evidence="1" id="KW-0472">Membrane</keyword>
<feature type="domain" description="Sulfatase-modifying factor enzyme-like" evidence="2">
    <location>
        <begin position="92"/>
        <end position="333"/>
    </location>
</feature>
<dbReference type="Proteomes" id="UP000422108">
    <property type="component" value="Chromosome"/>
</dbReference>
<organism evidence="3 4">
    <name type="scientific">Desulfosarcina ovata subsp. ovata</name>
    <dbReference type="NCBI Taxonomy" id="2752305"/>
    <lineage>
        <taxon>Bacteria</taxon>
        <taxon>Pseudomonadati</taxon>
        <taxon>Thermodesulfobacteriota</taxon>
        <taxon>Desulfobacteria</taxon>
        <taxon>Desulfobacterales</taxon>
        <taxon>Desulfosarcinaceae</taxon>
        <taxon>Desulfosarcina</taxon>
    </lineage>
</organism>